<organism evidence="2 3">
    <name type="scientific">Verticillium dahliae</name>
    <name type="common">Verticillium wilt</name>
    <dbReference type="NCBI Taxonomy" id="27337"/>
    <lineage>
        <taxon>Eukaryota</taxon>
        <taxon>Fungi</taxon>
        <taxon>Dikarya</taxon>
        <taxon>Ascomycota</taxon>
        <taxon>Pezizomycotina</taxon>
        <taxon>Sordariomycetes</taxon>
        <taxon>Hypocreomycetidae</taxon>
        <taxon>Glomerellales</taxon>
        <taxon>Plectosphaerellaceae</taxon>
        <taxon>Verticillium</taxon>
    </lineage>
</organism>
<dbReference type="InterPro" id="IPR036291">
    <property type="entry name" value="NAD(P)-bd_dom_sf"/>
</dbReference>
<evidence type="ECO:0000313" key="2">
    <source>
        <dbReference type="EMBL" id="RXG49439.1"/>
    </source>
</evidence>
<accession>A0A444S7R5</accession>
<dbReference type="EMBL" id="RSDZ01000013">
    <property type="protein sequence ID" value="RXG49439.1"/>
    <property type="molecule type" value="Genomic_DNA"/>
</dbReference>
<dbReference type="PANTHER" id="PTHR45033:SF2">
    <property type="entry name" value="ZINC-TYPE ALCOHOL DEHYDROGENASE-LIKE PROTEIN C1773.06C"/>
    <property type="match status" value="1"/>
</dbReference>
<protein>
    <recommendedName>
        <fullName evidence="1">Alcohol dehydrogenase-like C-terminal domain-containing protein</fullName>
    </recommendedName>
</protein>
<name>A0A444S7R5_VERDA</name>
<dbReference type="PANTHER" id="PTHR45033">
    <property type="match status" value="1"/>
</dbReference>
<dbReference type="Pfam" id="PF00107">
    <property type="entry name" value="ADH_zinc_N"/>
    <property type="match status" value="1"/>
</dbReference>
<dbReference type="InterPro" id="IPR052711">
    <property type="entry name" value="Zinc_ADH-like"/>
</dbReference>
<proteinExistence type="predicted"/>
<dbReference type="SUPFAM" id="SSF51735">
    <property type="entry name" value="NAD(P)-binding Rossmann-fold domains"/>
    <property type="match status" value="1"/>
</dbReference>
<dbReference type="Proteomes" id="UP000288725">
    <property type="component" value="Unassembled WGS sequence"/>
</dbReference>
<reference evidence="2 3" key="1">
    <citation type="submission" date="2018-12" db="EMBL/GenBank/DDBJ databases">
        <title>Genome of Verticillium dahliae isolate Getta Getta.</title>
        <authorList>
            <person name="Gardiner D.M."/>
        </authorList>
    </citation>
    <scope>NUCLEOTIDE SEQUENCE [LARGE SCALE GENOMIC DNA]</scope>
    <source>
        <strain evidence="2 3">Getta Getta</strain>
    </source>
</reference>
<gene>
    <name evidence="2" type="ORF">VDGE_05116</name>
</gene>
<evidence type="ECO:0000259" key="1">
    <source>
        <dbReference type="Pfam" id="PF00107"/>
    </source>
</evidence>
<dbReference type="Gene3D" id="3.90.180.10">
    <property type="entry name" value="Medium-chain alcohol dehydrogenases, catalytic domain"/>
    <property type="match status" value="1"/>
</dbReference>
<dbReference type="AlphaFoldDB" id="A0A444S7R5"/>
<comment type="caution">
    <text evidence="2">The sequence shown here is derived from an EMBL/GenBank/DDBJ whole genome shotgun (WGS) entry which is preliminary data.</text>
</comment>
<dbReference type="Gene3D" id="3.40.50.720">
    <property type="entry name" value="NAD(P)-binding Rossmann-like Domain"/>
    <property type="match status" value="1"/>
</dbReference>
<dbReference type="InterPro" id="IPR013149">
    <property type="entry name" value="ADH-like_C"/>
</dbReference>
<feature type="domain" description="Alcohol dehydrogenase-like C-terminal" evidence="1">
    <location>
        <begin position="1"/>
        <end position="100"/>
    </location>
</feature>
<evidence type="ECO:0000313" key="3">
    <source>
        <dbReference type="Proteomes" id="UP000288725"/>
    </source>
</evidence>
<sequence length="124" mass="13568">MLKKLGADHVINYKENPNWGTEAKAISGGVKHVIEVGGMNTMKESLNAVGLDGVVTIIGWVGGQADGGLDFNFVQSRMAILRSIVVGSREEFEAMIRTIEACDIKPVIDQKVFKLEELKEACKY</sequence>